<dbReference type="EMBL" id="LAZR01002665">
    <property type="protein sequence ID" value="KKN27121.1"/>
    <property type="molecule type" value="Genomic_DNA"/>
</dbReference>
<feature type="transmembrane region" description="Helical" evidence="1">
    <location>
        <begin position="21"/>
        <end position="40"/>
    </location>
</feature>
<reference evidence="2" key="1">
    <citation type="journal article" date="2015" name="Nature">
        <title>Complex archaea that bridge the gap between prokaryotes and eukaryotes.</title>
        <authorList>
            <person name="Spang A."/>
            <person name="Saw J.H."/>
            <person name="Jorgensen S.L."/>
            <person name="Zaremba-Niedzwiedzka K."/>
            <person name="Martijn J."/>
            <person name="Lind A.E."/>
            <person name="van Eijk R."/>
            <person name="Schleper C."/>
            <person name="Guy L."/>
            <person name="Ettema T.J."/>
        </authorList>
    </citation>
    <scope>NUCLEOTIDE SEQUENCE</scope>
</reference>
<proteinExistence type="predicted"/>
<accession>A0A0F9RQ50</accession>
<keyword evidence="1" id="KW-0472">Membrane</keyword>
<evidence type="ECO:0000256" key="1">
    <source>
        <dbReference type="SAM" id="Phobius"/>
    </source>
</evidence>
<keyword evidence="1" id="KW-0812">Transmembrane</keyword>
<name>A0A0F9RQ50_9ZZZZ</name>
<feature type="transmembrane region" description="Helical" evidence="1">
    <location>
        <begin position="52"/>
        <end position="71"/>
    </location>
</feature>
<organism evidence="2">
    <name type="scientific">marine sediment metagenome</name>
    <dbReference type="NCBI Taxonomy" id="412755"/>
    <lineage>
        <taxon>unclassified sequences</taxon>
        <taxon>metagenomes</taxon>
        <taxon>ecological metagenomes</taxon>
    </lineage>
</organism>
<comment type="caution">
    <text evidence="2">The sequence shown here is derived from an EMBL/GenBank/DDBJ whole genome shotgun (WGS) entry which is preliminary data.</text>
</comment>
<dbReference type="AlphaFoldDB" id="A0A0F9RQ50"/>
<sequence>MAKRKRKNGMIGDVGDIGMGLVGVGVGLGVGGAVLGKAGAPAGVSSALSTTAGFVPIATTGALGLVAVKGIRRLGKAAKRKKTKKIGVYGL</sequence>
<keyword evidence="1" id="KW-1133">Transmembrane helix</keyword>
<evidence type="ECO:0000313" key="2">
    <source>
        <dbReference type="EMBL" id="KKN27121.1"/>
    </source>
</evidence>
<gene>
    <name evidence="2" type="ORF">LCGC14_0867710</name>
</gene>
<protein>
    <submittedName>
        <fullName evidence="2">Uncharacterized protein</fullName>
    </submittedName>
</protein>